<dbReference type="Proteomes" id="UP001046870">
    <property type="component" value="Chromosome 10"/>
</dbReference>
<comment type="caution">
    <text evidence="1">The sequence shown here is derived from an EMBL/GenBank/DDBJ whole genome shotgun (WGS) entry which is preliminary data.</text>
</comment>
<name>A0A9D3PWD4_MEGAT</name>
<dbReference type="EMBL" id="JAFDVH010000010">
    <property type="protein sequence ID" value="KAG7470092.1"/>
    <property type="molecule type" value="Genomic_DNA"/>
</dbReference>
<protein>
    <submittedName>
        <fullName evidence="1">Uncharacterized protein</fullName>
    </submittedName>
</protein>
<evidence type="ECO:0000313" key="2">
    <source>
        <dbReference type="Proteomes" id="UP001046870"/>
    </source>
</evidence>
<keyword evidence="2" id="KW-1185">Reference proteome</keyword>
<organism evidence="1 2">
    <name type="scientific">Megalops atlanticus</name>
    <name type="common">Tarpon</name>
    <name type="synonym">Clupea gigantea</name>
    <dbReference type="NCBI Taxonomy" id="7932"/>
    <lineage>
        <taxon>Eukaryota</taxon>
        <taxon>Metazoa</taxon>
        <taxon>Chordata</taxon>
        <taxon>Craniata</taxon>
        <taxon>Vertebrata</taxon>
        <taxon>Euteleostomi</taxon>
        <taxon>Actinopterygii</taxon>
        <taxon>Neopterygii</taxon>
        <taxon>Teleostei</taxon>
        <taxon>Elopiformes</taxon>
        <taxon>Megalopidae</taxon>
        <taxon>Megalops</taxon>
    </lineage>
</organism>
<proteinExistence type="predicted"/>
<gene>
    <name evidence="1" type="ORF">MATL_G00135630</name>
</gene>
<dbReference type="AlphaFoldDB" id="A0A9D3PWD4"/>
<accession>A0A9D3PWD4</accession>
<reference evidence="1" key="1">
    <citation type="submission" date="2021-01" db="EMBL/GenBank/DDBJ databases">
        <authorList>
            <person name="Zahm M."/>
            <person name="Roques C."/>
            <person name="Cabau C."/>
            <person name="Klopp C."/>
            <person name="Donnadieu C."/>
            <person name="Jouanno E."/>
            <person name="Lampietro C."/>
            <person name="Louis A."/>
            <person name="Herpin A."/>
            <person name="Echchiki A."/>
            <person name="Berthelot C."/>
            <person name="Parey E."/>
            <person name="Roest-Crollius H."/>
            <person name="Braasch I."/>
            <person name="Postlethwait J."/>
            <person name="Bobe J."/>
            <person name="Montfort J."/>
            <person name="Bouchez O."/>
            <person name="Begum T."/>
            <person name="Mejri S."/>
            <person name="Adams A."/>
            <person name="Chen W.-J."/>
            <person name="Guiguen Y."/>
        </authorList>
    </citation>
    <scope>NUCLEOTIDE SEQUENCE</scope>
    <source>
        <strain evidence="1">YG-15Mar2019-1</strain>
        <tissue evidence="1">Brain</tissue>
    </source>
</reference>
<dbReference type="PROSITE" id="PS51257">
    <property type="entry name" value="PROKAR_LIPOPROTEIN"/>
    <property type="match status" value="1"/>
</dbReference>
<sequence length="85" mass="9709">MTGENWREKRALEPRVSGRFFQQSQSTSISGCLGSLLTSPLSLPCPCSWGWCDWRETPWIRARQTACASQLCSQRENTLISHTQY</sequence>
<evidence type="ECO:0000313" key="1">
    <source>
        <dbReference type="EMBL" id="KAG7470092.1"/>
    </source>
</evidence>